<evidence type="ECO:0000313" key="1">
    <source>
        <dbReference type="EMBL" id="GAA5518435.1"/>
    </source>
</evidence>
<keyword evidence="2" id="KW-1185">Reference proteome</keyword>
<protein>
    <recommendedName>
        <fullName evidence="3">Ferredoxin</fullName>
    </recommendedName>
</protein>
<sequence length="150" mass="15704">MTTHHVRPPDADTTDSTPSDAFAAMLETWNARAFQEERLDEVITFVVNGSGDNFPDVDCMLTTGGCPTCNALTLAHERLEALATAEAMIAAAFLSEGADDASTDTATDSEPEECVVCEDEALERALGGTDAACICDPAETAPCDPACPVC</sequence>
<comment type="caution">
    <text evidence="1">The sequence shown here is derived from an EMBL/GenBank/DDBJ whole genome shotgun (WGS) entry which is preliminary data.</text>
</comment>
<name>A0ABP9WF62_9MICO</name>
<gene>
    <name evidence="1" type="ORF">Lsed01_00862</name>
</gene>
<dbReference type="EMBL" id="BAABRR010000003">
    <property type="protein sequence ID" value="GAA5518435.1"/>
    <property type="molecule type" value="Genomic_DNA"/>
</dbReference>
<organism evidence="1 2">
    <name type="scientific">Demequina sediminis</name>
    <dbReference type="NCBI Taxonomy" id="1930058"/>
    <lineage>
        <taxon>Bacteria</taxon>
        <taxon>Bacillati</taxon>
        <taxon>Actinomycetota</taxon>
        <taxon>Actinomycetes</taxon>
        <taxon>Micrococcales</taxon>
        <taxon>Demequinaceae</taxon>
        <taxon>Demequina</taxon>
    </lineage>
</organism>
<proteinExistence type="predicted"/>
<reference evidence="1 2" key="1">
    <citation type="submission" date="2024-02" db="EMBL/GenBank/DDBJ databases">
        <title>Lysinimicrobium sediminis NBRC 112286.</title>
        <authorList>
            <person name="Ichikawa N."/>
            <person name="Katano-Makiyama Y."/>
            <person name="Hidaka K."/>
        </authorList>
    </citation>
    <scope>NUCLEOTIDE SEQUENCE [LARGE SCALE GENOMIC DNA]</scope>
    <source>
        <strain evidence="1 2">NBRC 112286</strain>
    </source>
</reference>
<dbReference type="RefSeq" id="WP_286214562.1">
    <property type="nucleotide sequence ID" value="NZ_AP027736.1"/>
</dbReference>
<dbReference type="Proteomes" id="UP001426770">
    <property type="component" value="Unassembled WGS sequence"/>
</dbReference>
<evidence type="ECO:0008006" key="3">
    <source>
        <dbReference type="Google" id="ProtNLM"/>
    </source>
</evidence>
<evidence type="ECO:0000313" key="2">
    <source>
        <dbReference type="Proteomes" id="UP001426770"/>
    </source>
</evidence>
<accession>A0ABP9WF62</accession>